<feature type="region of interest" description="Disordered" evidence="1">
    <location>
        <begin position="295"/>
        <end position="314"/>
    </location>
</feature>
<protein>
    <submittedName>
        <fullName evidence="2">Uncharacterized protein</fullName>
    </submittedName>
</protein>
<accession>A0A918CCA4</accession>
<sequence>MSAAILTPVVGVPSTIPPSKLSTLTGVATYDGPYIGGPTGLGIGSMPFKWDISSNGWVTMDPSPTALALPVARGDILNSAAPTGWLVIDLTWQGLDNKNQKVRLQLRPAAGANQTIDLSVTPTPLAYTTPQQLIDLMNGADAARIAADAARAAANTAAGTATTAAGTATAAAAAADTARTTLTSQVTAALLANTAALTTSLNNAADLAGAKLYASTTERNADAAANGTWGRSLSDNTLARREAGAWVVRGSAGGVIPLTRTQRQALTPLITTQVLETDTHLAVTYYVGTGWRRDGDGGDPDFVAPPPTDTGDFT</sequence>
<evidence type="ECO:0000256" key="1">
    <source>
        <dbReference type="SAM" id="MobiDB-lite"/>
    </source>
</evidence>
<dbReference type="Proteomes" id="UP000603865">
    <property type="component" value="Unassembled WGS sequence"/>
</dbReference>
<comment type="caution">
    <text evidence="2">The sequence shown here is derived from an EMBL/GenBank/DDBJ whole genome shotgun (WGS) entry which is preliminary data.</text>
</comment>
<evidence type="ECO:0000313" key="3">
    <source>
        <dbReference type="Proteomes" id="UP000603865"/>
    </source>
</evidence>
<reference evidence="2" key="1">
    <citation type="journal article" date="2014" name="Int. J. Syst. Evol. Microbiol.">
        <title>Complete genome sequence of Corynebacterium casei LMG S-19264T (=DSM 44701T), isolated from a smear-ripened cheese.</title>
        <authorList>
            <consortium name="US DOE Joint Genome Institute (JGI-PGF)"/>
            <person name="Walter F."/>
            <person name="Albersmeier A."/>
            <person name="Kalinowski J."/>
            <person name="Ruckert C."/>
        </authorList>
    </citation>
    <scope>NUCLEOTIDE SEQUENCE</scope>
    <source>
        <strain evidence="2">JCM 31311</strain>
    </source>
</reference>
<dbReference type="EMBL" id="BMQL01000019">
    <property type="protein sequence ID" value="GGR16899.1"/>
    <property type="molecule type" value="Genomic_DNA"/>
</dbReference>
<evidence type="ECO:0000313" key="2">
    <source>
        <dbReference type="EMBL" id="GGR16899.1"/>
    </source>
</evidence>
<reference evidence="2" key="2">
    <citation type="submission" date="2020-09" db="EMBL/GenBank/DDBJ databases">
        <authorList>
            <person name="Sun Q."/>
            <person name="Ohkuma M."/>
        </authorList>
    </citation>
    <scope>NUCLEOTIDE SEQUENCE</scope>
    <source>
        <strain evidence="2">JCM 31311</strain>
    </source>
</reference>
<keyword evidence="3" id="KW-1185">Reference proteome</keyword>
<dbReference type="RefSeq" id="WP_189091518.1">
    <property type="nucleotide sequence ID" value="NZ_BMQL01000019.1"/>
</dbReference>
<proteinExistence type="predicted"/>
<name>A0A918CCA4_9DEIO</name>
<organism evidence="2 3">
    <name type="scientific">Deinococcus ruber</name>
    <dbReference type="NCBI Taxonomy" id="1848197"/>
    <lineage>
        <taxon>Bacteria</taxon>
        <taxon>Thermotogati</taxon>
        <taxon>Deinococcota</taxon>
        <taxon>Deinococci</taxon>
        <taxon>Deinococcales</taxon>
        <taxon>Deinococcaceae</taxon>
        <taxon>Deinococcus</taxon>
    </lineage>
</organism>
<dbReference type="AlphaFoldDB" id="A0A918CCA4"/>
<gene>
    <name evidence="2" type="ORF">GCM10008957_31920</name>
</gene>